<dbReference type="GO" id="GO:0006419">
    <property type="term" value="P:alanyl-tRNA aminoacylation"/>
    <property type="evidence" value="ECO:0007669"/>
    <property type="project" value="InterPro"/>
</dbReference>
<comment type="similarity">
    <text evidence="1">Belongs to the class-II aminoacyl-tRNA synthetase family.</text>
</comment>
<dbReference type="InterPro" id="IPR018165">
    <property type="entry name" value="Ala-tRNA-synth_IIc_core"/>
</dbReference>
<dbReference type="GO" id="GO:0000049">
    <property type="term" value="F:tRNA binding"/>
    <property type="evidence" value="ECO:0007669"/>
    <property type="project" value="UniProtKB-KW"/>
</dbReference>
<dbReference type="GO" id="GO:0004813">
    <property type="term" value="F:alanine-tRNA ligase activity"/>
    <property type="evidence" value="ECO:0007669"/>
    <property type="project" value="UniProtKB-EC"/>
</dbReference>
<dbReference type="InterPro" id="IPR018163">
    <property type="entry name" value="Thr/Ala-tRNA-synth_IIc_edit"/>
</dbReference>
<dbReference type="SUPFAM" id="SSF101353">
    <property type="entry name" value="Putative anticodon-binding domain of alanyl-tRNA synthetase (AlaRS)"/>
    <property type="match status" value="1"/>
</dbReference>
<keyword evidence="6" id="KW-0067">ATP-binding</keyword>
<dbReference type="Proteomes" id="UP000886066">
    <property type="component" value="Unassembled WGS sequence"/>
</dbReference>
<keyword evidence="5" id="KW-0547">Nucleotide-binding</keyword>
<dbReference type="EMBL" id="DSDM01000012">
    <property type="protein sequence ID" value="HDQ88549.1"/>
    <property type="molecule type" value="Genomic_DNA"/>
</dbReference>
<keyword evidence="8" id="KW-0648">Protein biosynthesis</keyword>
<dbReference type="InterPro" id="IPR002318">
    <property type="entry name" value="Ala-tRNA-lgiase_IIc"/>
</dbReference>
<dbReference type="NCBIfam" id="NF002436">
    <property type="entry name" value="PRK01584.1"/>
    <property type="match status" value="1"/>
</dbReference>
<gene>
    <name evidence="11" type="ORF">ENN92_00145</name>
</gene>
<dbReference type="InterPro" id="IPR018164">
    <property type="entry name" value="Ala-tRNA-synth_IIc_N"/>
</dbReference>
<reference evidence="11" key="1">
    <citation type="journal article" date="2020" name="mSystems">
        <title>Genome- and Community-Level Interaction Insights into Carbon Utilization and Element Cycling Functions of Hydrothermarchaeota in Hydrothermal Sediment.</title>
        <authorList>
            <person name="Zhou Z."/>
            <person name="Liu Y."/>
            <person name="Xu W."/>
            <person name="Pan J."/>
            <person name="Luo Z.H."/>
            <person name="Li M."/>
        </authorList>
    </citation>
    <scope>NUCLEOTIDE SEQUENCE [LARGE SCALE GENOMIC DNA]</scope>
    <source>
        <strain evidence="11">SpSt-1219</strain>
    </source>
</reference>
<accession>A0A7C1DI83</accession>
<keyword evidence="4 11" id="KW-0436">Ligase</keyword>
<keyword evidence="9" id="KW-0030">Aminoacyl-tRNA synthetase</keyword>
<dbReference type="PRINTS" id="PR00980">
    <property type="entry name" value="TRNASYNTHALA"/>
</dbReference>
<dbReference type="InterPro" id="IPR045864">
    <property type="entry name" value="aa-tRNA-synth_II/BPL/LPL"/>
</dbReference>
<name>A0A7C1DI83_UNCKA</name>
<dbReference type="Pfam" id="PF01411">
    <property type="entry name" value="tRNA-synt_2c"/>
    <property type="match status" value="1"/>
</dbReference>
<evidence type="ECO:0000256" key="3">
    <source>
        <dbReference type="ARBA" id="ARBA00022555"/>
    </source>
</evidence>
<keyword evidence="7" id="KW-0694">RNA-binding</keyword>
<dbReference type="Pfam" id="PF07973">
    <property type="entry name" value="tRNA_SAD"/>
    <property type="match status" value="1"/>
</dbReference>
<dbReference type="PANTHER" id="PTHR11777">
    <property type="entry name" value="ALANYL-TRNA SYNTHETASE"/>
    <property type="match status" value="1"/>
</dbReference>
<dbReference type="SUPFAM" id="SSF55681">
    <property type="entry name" value="Class II aaRS and biotin synthetases"/>
    <property type="match status" value="1"/>
</dbReference>
<comment type="caution">
    <text evidence="11">The sequence shown here is derived from an EMBL/GenBank/DDBJ whole genome shotgun (WGS) entry which is preliminary data.</text>
</comment>
<evidence type="ECO:0000259" key="10">
    <source>
        <dbReference type="PROSITE" id="PS50860"/>
    </source>
</evidence>
<feature type="non-terminal residue" evidence="11">
    <location>
        <position position="605"/>
    </location>
</feature>
<dbReference type="FunFam" id="3.30.980.10:FF:000004">
    <property type="entry name" value="Alanine--tRNA ligase, cytoplasmic"/>
    <property type="match status" value="1"/>
</dbReference>
<dbReference type="Gene3D" id="3.30.980.10">
    <property type="entry name" value="Threonyl-trna Synthetase, Chain A, domain 2"/>
    <property type="match status" value="1"/>
</dbReference>
<evidence type="ECO:0000256" key="6">
    <source>
        <dbReference type="ARBA" id="ARBA00022840"/>
    </source>
</evidence>
<evidence type="ECO:0000256" key="5">
    <source>
        <dbReference type="ARBA" id="ARBA00022741"/>
    </source>
</evidence>
<feature type="domain" description="Alanyl-transfer RNA synthetases family profile" evidence="10">
    <location>
        <begin position="3"/>
        <end position="605"/>
    </location>
</feature>
<dbReference type="InterPro" id="IPR012947">
    <property type="entry name" value="tRNA_SAD"/>
</dbReference>
<dbReference type="SUPFAM" id="SSF55186">
    <property type="entry name" value="ThrRS/AlaRS common domain"/>
    <property type="match status" value="1"/>
</dbReference>
<dbReference type="GO" id="GO:0005524">
    <property type="term" value="F:ATP binding"/>
    <property type="evidence" value="ECO:0007669"/>
    <property type="project" value="UniProtKB-KW"/>
</dbReference>
<evidence type="ECO:0000256" key="4">
    <source>
        <dbReference type="ARBA" id="ARBA00022598"/>
    </source>
</evidence>
<evidence type="ECO:0000256" key="8">
    <source>
        <dbReference type="ARBA" id="ARBA00022917"/>
    </source>
</evidence>
<dbReference type="Gene3D" id="3.30.54.20">
    <property type="match status" value="1"/>
</dbReference>
<dbReference type="PROSITE" id="PS50860">
    <property type="entry name" value="AA_TRNA_LIGASE_II_ALA"/>
    <property type="match status" value="1"/>
</dbReference>
<dbReference type="Gene3D" id="3.30.930.10">
    <property type="entry name" value="Bira Bifunctional Protein, Domain 2"/>
    <property type="match status" value="1"/>
</dbReference>
<dbReference type="CDD" id="cd00673">
    <property type="entry name" value="AlaRS_core"/>
    <property type="match status" value="1"/>
</dbReference>
<dbReference type="GO" id="GO:0005737">
    <property type="term" value="C:cytoplasm"/>
    <property type="evidence" value="ECO:0007669"/>
    <property type="project" value="InterPro"/>
</dbReference>
<dbReference type="GO" id="GO:0002161">
    <property type="term" value="F:aminoacyl-tRNA deacylase activity"/>
    <property type="evidence" value="ECO:0007669"/>
    <property type="project" value="TreeGrafter"/>
</dbReference>
<proteinExistence type="inferred from homology"/>
<organism evidence="11">
    <name type="scientific">candidate division WWE3 bacterium</name>
    <dbReference type="NCBI Taxonomy" id="2053526"/>
    <lineage>
        <taxon>Bacteria</taxon>
        <taxon>Katanobacteria</taxon>
    </lineage>
</organism>
<dbReference type="InterPro" id="IPR018162">
    <property type="entry name" value="Ala-tRNA-ligase_IIc_anticod-bd"/>
</dbReference>
<dbReference type="InterPro" id="IPR050058">
    <property type="entry name" value="Ala-tRNA_ligase"/>
</dbReference>
<evidence type="ECO:0000313" key="11">
    <source>
        <dbReference type="EMBL" id="HDQ88549.1"/>
    </source>
</evidence>
<evidence type="ECO:0000256" key="2">
    <source>
        <dbReference type="ARBA" id="ARBA00013168"/>
    </source>
</evidence>
<sequence>MTMTSKEIIKKYIEFYKSKNHVEIPNVSLVPENDSTLLFVNAGMFPLVPYLIGQEHPMGTRLVNIQRCIRFEDMDEVGDNRHTTAFHMLGNWSLNDYFRQEQLPWVYEFIFEVLKLDPERTYATVFGGGPEVGQDEASVEILKKIFAEKGIDPNIGERILFVKGKNNWWQRGDAVGELGGPSSEIFYYIPNDSSKGKGQDLLANEEAFLEIGNSVFLQYVKTEKGWEPMSMNNIDFGGGLERIALAVQGKEDIFETDNFWPIIERLQELTGKGYKNSSEITYHMRIVADHIRASVFLGMDGVLPSNKDQGYVLRRLLRRIVRSGKALGLEEGISVGLVGIVVEMFSWLYPQLPELQSKMEEIFADEEAKFRKTLNKASKEVEKFLSSIKEDAPLSEVEAAQQSAVFYQSLGYPAEDFFADLKERNINLDEKKFLAESKRIFEEHKEKSRVGADQKFKGGLADSEEITVKYHTTAHLLHAALIQVTKSHATQAGSNINSERIRFDFNFDRLLSPEELAEVEKLVNEKIAQKLPVKFEILDKEAAVATGAMHLDLDKYGDKVKVYYVGNSLEEAFSKEFCGGPHVENTADLQPISIYKQEKMGRGVV</sequence>
<keyword evidence="3" id="KW-0820">tRNA-binding</keyword>
<dbReference type="EC" id="6.1.1.7" evidence="2"/>
<dbReference type="SMART" id="SM00863">
    <property type="entry name" value="tRNA_SAD"/>
    <property type="match status" value="1"/>
</dbReference>
<dbReference type="PANTHER" id="PTHR11777:SF9">
    <property type="entry name" value="ALANINE--TRNA LIGASE, CYTOPLASMIC"/>
    <property type="match status" value="1"/>
</dbReference>
<dbReference type="AlphaFoldDB" id="A0A7C1DI83"/>
<protein>
    <recommendedName>
        <fullName evidence="2">alanine--tRNA ligase</fullName>
        <ecNumber evidence="2">6.1.1.7</ecNumber>
    </recommendedName>
</protein>
<evidence type="ECO:0000256" key="9">
    <source>
        <dbReference type="ARBA" id="ARBA00023146"/>
    </source>
</evidence>
<evidence type="ECO:0000256" key="1">
    <source>
        <dbReference type="ARBA" id="ARBA00008226"/>
    </source>
</evidence>
<evidence type="ECO:0000256" key="7">
    <source>
        <dbReference type="ARBA" id="ARBA00022884"/>
    </source>
</evidence>